<keyword evidence="7 15" id="KW-0479">Metal-binding</keyword>
<keyword evidence="16" id="KW-0812">Transmembrane</keyword>
<keyword evidence="10 15" id="KW-0560">Oxidoreductase</keyword>
<keyword evidence="16" id="KW-1133">Transmembrane helix</keyword>
<dbReference type="InterPro" id="IPR017972">
    <property type="entry name" value="Cyt_P450_CS"/>
</dbReference>
<evidence type="ECO:0000256" key="5">
    <source>
        <dbReference type="ARBA" id="ARBA00012109"/>
    </source>
</evidence>
<keyword evidence="12 15" id="KW-0503">Monooxygenase</keyword>
<dbReference type="EMBL" id="OU963907">
    <property type="protein sequence ID" value="CAH2981973.1"/>
    <property type="molecule type" value="Genomic_DNA"/>
</dbReference>
<evidence type="ECO:0000256" key="2">
    <source>
        <dbReference type="ARBA" id="ARBA00004174"/>
    </source>
</evidence>
<evidence type="ECO:0000256" key="1">
    <source>
        <dbReference type="ARBA" id="ARBA00001971"/>
    </source>
</evidence>
<keyword evidence="6 15" id="KW-0349">Heme</keyword>
<evidence type="ECO:0000313" key="18">
    <source>
        <dbReference type="Proteomes" id="UP001153292"/>
    </source>
</evidence>
<dbReference type="PANTHER" id="PTHR24292">
    <property type="entry name" value="CYTOCHROME P450"/>
    <property type="match status" value="1"/>
</dbReference>
<dbReference type="SUPFAM" id="SSF48264">
    <property type="entry name" value="Cytochrome P450"/>
    <property type="match status" value="1"/>
</dbReference>
<dbReference type="PRINTS" id="PR00463">
    <property type="entry name" value="EP450I"/>
</dbReference>
<dbReference type="EC" id="1.14.14.1" evidence="5"/>
<evidence type="ECO:0000256" key="4">
    <source>
        <dbReference type="ARBA" id="ARBA00010617"/>
    </source>
</evidence>
<keyword evidence="18" id="KW-1185">Reference proteome</keyword>
<evidence type="ECO:0000256" key="14">
    <source>
        <dbReference type="ARBA" id="ARBA00047827"/>
    </source>
</evidence>
<evidence type="ECO:0000256" key="16">
    <source>
        <dbReference type="SAM" id="Phobius"/>
    </source>
</evidence>
<proteinExistence type="inferred from homology"/>
<evidence type="ECO:0000256" key="15">
    <source>
        <dbReference type="RuleBase" id="RU000461"/>
    </source>
</evidence>
<keyword evidence="11 15" id="KW-0408">Iron</keyword>
<name>A0ABN8L5J6_CHISP</name>
<dbReference type="InterPro" id="IPR036396">
    <property type="entry name" value="Cyt_P450_sf"/>
</dbReference>
<reference evidence="17" key="1">
    <citation type="submission" date="2021-12" db="EMBL/GenBank/DDBJ databases">
        <authorList>
            <person name="King R."/>
        </authorList>
    </citation>
    <scope>NUCLEOTIDE SEQUENCE</scope>
</reference>
<dbReference type="Proteomes" id="UP001153292">
    <property type="component" value="Chromosome 14"/>
</dbReference>
<keyword evidence="9" id="KW-0492">Microsome</keyword>
<evidence type="ECO:0000256" key="12">
    <source>
        <dbReference type="ARBA" id="ARBA00023033"/>
    </source>
</evidence>
<dbReference type="InterPro" id="IPR002401">
    <property type="entry name" value="Cyt_P450_E_grp-I"/>
</dbReference>
<accession>A0ABN8L5J6</accession>
<feature type="transmembrane region" description="Helical" evidence="16">
    <location>
        <begin position="28"/>
        <end position="49"/>
    </location>
</feature>
<dbReference type="Pfam" id="PF00067">
    <property type="entry name" value="p450"/>
    <property type="match status" value="1"/>
</dbReference>
<comment type="catalytic activity">
    <reaction evidence="14">
        <text>an organic molecule + reduced [NADPH--hemoprotein reductase] + O2 = an alcohol + oxidized [NADPH--hemoprotein reductase] + H2O + H(+)</text>
        <dbReference type="Rhea" id="RHEA:17149"/>
        <dbReference type="Rhea" id="RHEA-COMP:11964"/>
        <dbReference type="Rhea" id="RHEA-COMP:11965"/>
        <dbReference type="ChEBI" id="CHEBI:15377"/>
        <dbReference type="ChEBI" id="CHEBI:15378"/>
        <dbReference type="ChEBI" id="CHEBI:15379"/>
        <dbReference type="ChEBI" id="CHEBI:30879"/>
        <dbReference type="ChEBI" id="CHEBI:57618"/>
        <dbReference type="ChEBI" id="CHEBI:58210"/>
        <dbReference type="ChEBI" id="CHEBI:142491"/>
        <dbReference type="EC" id="1.14.14.1"/>
    </reaction>
</comment>
<dbReference type="InterPro" id="IPR001128">
    <property type="entry name" value="Cyt_P450"/>
</dbReference>
<dbReference type="Gene3D" id="1.10.630.10">
    <property type="entry name" value="Cytochrome P450"/>
    <property type="match status" value="1"/>
</dbReference>
<protein>
    <recommendedName>
        <fullName evidence="5">unspecific monooxygenase</fullName>
        <ecNumber evidence="5">1.14.14.1</ecNumber>
    </recommendedName>
</protein>
<evidence type="ECO:0000256" key="11">
    <source>
        <dbReference type="ARBA" id="ARBA00023004"/>
    </source>
</evidence>
<evidence type="ECO:0000256" key="9">
    <source>
        <dbReference type="ARBA" id="ARBA00022848"/>
    </source>
</evidence>
<evidence type="ECO:0000313" key="17">
    <source>
        <dbReference type="EMBL" id="CAH2981973.1"/>
    </source>
</evidence>
<dbReference type="CDD" id="cd11056">
    <property type="entry name" value="CYP6-like"/>
    <property type="match status" value="1"/>
</dbReference>
<evidence type="ECO:0000256" key="3">
    <source>
        <dbReference type="ARBA" id="ARBA00004406"/>
    </source>
</evidence>
<keyword evidence="13 16" id="KW-0472">Membrane</keyword>
<evidence type="ECO:0000256" key="13">
    <source>
        <dbReference type="ARBA" id="ARBA00023136"/>
    </source>
</evidence>
<organism evidence="17 18">
    <name type="scientific">Chilo suppressalis</name>
    <name type="common">Asiatic rice borer moth</name>
    <dbReference type="NCBI Taxonomy" id="168631"/>
    <lineage>
        <taxon>Eukaryota</taxon>
        <taxon>Metazoa</taxon>
        <taxon>Ecdysozoa</taxon>
        <taxon>Arthropoda</taxon>
        <taxon>Hexapoda</taxon>
        <taxon>Insecta</taxon>
        <taxon>Pterygota</taxon>
        <taxon>Neoptera</taxon>
        <taxon>Endopterygota</taxon>
        <taxon>Lepidoptera</taxon>
        <taxon>Glossata</taxon>
        <taxon>Ditrysia</taxon>
        <taxon>Pyraloidea</taxon>
        <taxon>Crambidae</taxon>
        <taxon>Crambinae</taxon>
        <taxon>Chilo</taxon>
    </lineage>
</organism>
<keyword evidence="8" id="KW-0256">Endoplasmic reticulum</keyword>
<dbReference type="PANTHER" id="PTHR24292:SF104">
    <property type="entry name" value="CYTOCHROME P450 308A1-RELATED"/>
    <property type="match status" value="1"/>
</dbReference>
<comment type="similarity">
    <text evidence="4 15">Belongs to the cytochrome P450 family.</text>
</comment>
<evidence type="ECO:0000256" key="10">
    <source>
        <dbReference type="ARBA" id="ARBA00023002"/>
    </source>
</evidence>
<dbReference type="PROSITE" id="PS00086">
    <property type="entry name" value="CYTOCHROME_P450"/>
    <property type="match status" value="1"/>
</dbReference>
<evidence type="ECO:0000256" key="6">
    <source>
        <dbReference type="ARBA" id="ARBA00022617"/>
    </source>
</evidence>
<dbReference type="InterPro" id="IPR050476">
    <property type="entry name" value="Insect_CytP450_Detox"/>
</dbReference>
<comment type="cofactor">
    <cofactor evidence="1">
        <name>heme</name>
        <dbReference type="ChEBI" id="CHEBI:30413"/>
    </cofactor>
</comment>
<evidence type="ECO:0000256" key="8">
    <source>
        <dbReference type="ARBA" id="ARBA00022824"/>
    </source>
</evidence>
<gene>
    <name evidence="17" type="ORF">CHILSU_LOCUS2451</name>
</gene>
<comment type="subcellular location">
    <subcellularLocation>
        <location evidence="3">Endoplasmic reticulum membrane</location>
        <topology evidence="3">Peripheral membrane protein</topology>
    </subcellularLocation>
    <subcellularLocation>
        <location evidence="2">Microsome membrane</location>
        <topology evidence="2">Peripheral membrane protein</topology>
    </subcellularLocation>
</comment>
<sequence>MLSLFKLVFRVITLEVFLRECICSYRNIFVVAMFFIALFLIALTALYWYSTKNFNYWKDRGIKHDKPIPLFGTMARNYLFQKSLTEIAVYNYWKYPKEKVVGMFMAIAPALCLRDPEIIKEVLTTDFLYFYPRGLNSHDEVIEPMMKNLFFADGDLWRLLRQRMTPAFTTGKLRAMFPLIVERAEKLQTRTANAAAKGKALDARDLMARYTTDFIGACGFGLDSDSLNDEESAFRKLGIKIFKVEIMQAIVLCLKDFFPEVFKHFKILGNVEGDVKDLVRAILKQRNYQPSGRNDFIDLLLECREKGTLKGESIERKKEDGTPEEATAVLDEELMAAQVFVFFAAGFETSSSATSFTLHQLAFNPEVQKKVQDDIDRVLAKHNDKLSYEAIKEMRYLDWTFKEGMRMFPSLGFLIRKCAKQYTFQKLDLTIDPGVRIFVPLQALHMDPLYFDNPQEFRPERFDPDVFDSNLKNIYLPFGIGPRACIGERLGHMQSLAGLAAVLSRFSVRPAPETVRHPTVSPSSDIVQSIKGGLPLLFEPRNISGS</sequence>
<dbReference type="PRINTS" id="PR00385">
    <property type="entry name" value="P450"/>
</dbReference>
<evidence type="ECO:0000256" key="7">
    <source>
        <dbReference type="ARBA" id="ARBA00022723"/>
    </source>
</evidence>